<evidence type="ECO:0000256" key="1">
    <source>
        <dbReference type="SAM" id="MobiDB-lite"/>
    </source>
</evidence>
<gene>
    <name evidence="2" type="ORF">PCOR1329_LOCUS56915</name>
</gene>
<evidence type="ECO:0000313" key="2">
    <source>
        <dbReference type="EMBL" id="CAK0870947.1"/>
    </source>
</evidence>
<keyword evidence="3" id="KW-1185">Reference proteome</keyword>
<organism evidence="2 3">
    <name type="scientific">Prorocentrum cordatum</name>
    <dbReference type="NCBI Taxonomy" id="2364126"/>
    <lineage>
        <taxon>Eukaryota</taxon>
        <taxon>Sar</taxon>
        <taxon>Alveolata</taxon>
        <taxon>Dinophyceae</taxon>
        <taxon>Prorocentrales</taxon>
        <taxon>Prorocentraceae</taxon>
        <taxon>Prorocentrum</taxon>
    </lineage>
</organism>
<feature type="compositionally biased region" description="Polar residues" evidence="1">
    <location>
        <begin position="158"/>
        <end position="174"/>
    </location>
</feature>
<accession>A0ABN9VCX7</accession>
<dbReference type="Proteomes" id="UP001189429">
    <property type="component" value="Unassembled WGS sequence"/>
</dbReference>
<sequence length="523" mass="56220">VHSGRHLRLTARLPGDCPSERGEGEEDLAAYSSLHKCKVGASAVASNCDCTNAFASTERKPPLASVFATSWEEDLPFAIGATNCAQMSMGCAGDWVHALTAQGAQMRFARRRGNSRGGAEMQTVRDAMNPAAERERDLSLNAFMDYTANIRAAASMGPPSQTQASRFAEQTNPPRSAWSASWPGEDGAPIQPELTIWFLSEVQGATGGEYLAALLICRSVGYDGIQGTLAVRWAISGTSKLGHLCGARQPLAAEDYEEPDLRGRISGLRRLALRSAAEMREMNHMATDFYLVPVSNWAFRKSMTADHCCWNLVRERGKGHLLTPPGAHAGLAFIEGTQVAVTEWQEDDATSVTASMGWAMDTLNDFLTMADGNNAYGQAAVAGAIRLRRVSESYEARDSKNGGPNEDEQQFWEGGHGQYSDLINEGRDLKQAVGVLIAFVGGKGSQSAAPKMELGGTGNIQICINEAPNFRAALPKDTDEGTMAKLDKFPTRDLKQAVGVLIALVGGKESQSAAPEMELEWAV</sequence>
<proteinExistence type="predicted"/>
<feature type="region of interest" description="Disordered" evidence="1">
    <location>
        <begin position="394"/>
        <end position="417"/>
    </location>
</feature>
<evidence type="ECO:0000313" key="3">
    <source>
        <dbReference type="Proteomes" id="UP001189429"/>
    </source>
</evidence>
<dbReference type="EMBL" id="CAUYUJ010017019">
    <property type="protein sequence ID" value="CAK0870947.1"/>
    <property type="molecule type" value="Genomic_DNA"/>
</dbReference>
<feature type="region of interest" description="Disordered" evidence="1">
    <location>
        <begin position="157"/>
        <end position="184"/>
    </location>
</feature>
<reference evidence="2" key="1">
    <citation type="submission" date="2023-10" db="EMBL/GenBank/DDBJ databases">
        <authorList>
            <person name="Chen Y."/>
            <person name="Shah S."/>
            <person name="Dougan E. K."/>
            <person name="Thang M."/>
            <person name="Chan C."/>
        </authorList>
    </citation>
    <scope>NUCLEOTIDE SEQUENCE [LARGE SCALE GENOMIC DNA]</scope>
</reference>
<feature type="non-terminal residue" evidence="2">
    <location>
        <position position="1"/>
    </location>
</feature>
<name>A0ABN9VCX7_9DINO</name>
<comment type="caution">
    <text evidence="2">The sequence shown here is derived from an EMBL/GenBank/DDBJ whole genome shotgun (WGS) entry which is preliminary data.</text>
</comment>
<protein>
    <submittedName>
        <fullName evidence="2">Uncharacterized protein</fullName>
    </submittedName>
</protein>
<feature type="non-terminal residue" evidence="2">
    <location>
        <position position="523"/>
    </location>
</feature>